<dbReference type="PANTHER" id="PTHR24300:SF375">
    <property type="entry name" value="CYTOCHROME P450 FAMILY"/>
    <property type="match status" value="1"/>
</dbReference>
<keyword evidence="3" id="KW-0408">Iron</keyword>
<evidence type="ECO:0000313" key="5">
    <source>
        <dbReference type="EMBL" id="GBO07011.1"/>
    </source>
</evidence>
<sequence length="117" mass="13896">MKDLGLGKTKIEEDVMEEIKHFMDVLRSHKSQPIDVKEPLSPSMSNNICALVFGKRFEYDDPSRQFLDKNIDEIFEYFTQTSLDVVFPWINYIPFVSKFLESDKPRIAFNNYKKFFQ</sequence>
<dbReference type="GO" id="GO:0006082">
    <property type="term" value="P:organic acid metabolic process"/>
    <property type="evidence" value="ECO:0007669"/>
    <property type="project" value="TreeGrafter"/>
</dbReference>
<evidence type="ECO:0000256" key="3">
    <source>
        <dbReference type="ARBA" id="ARBA00023004"/>
    </source>
</evidence>
<proteinExistence type="inferred from homology"/>
<dbReference type="AlphaFoldDB" id="A0A4Y2U4L7"/>
<comment type="similarity">
    <text evidence="1">Belongs to the cytochrome P450 family.</text>
</comment>
<protein>
    <submittedName>
        <fullName evidence="5">Uncharacterized protein</fullName>
    </submittedName>
</protein>
<name>A0A4Y2U4L7_ARAVE</name>
<dbReference type="GO" id="GO:0005506">
    <property type="term" value="F:iron ion binding"/>
    <property type="evidence" value="ECO:0007669"/>
    <property type="project" value="InterPro"/>
</dbReference>
<dbReference type="InterPro" id="IPR050182">
    <property type="entry name" value="Cytochrome_P450_fam2"/>
</dbReference>
<organism evidence="5 6">
    <name type="scientific">Araneus ventricosus</name>
    <name type="common">Orbweaver spider</name>
    <name type="synonym">Epeira ventricosa</name>
    <dbReference type="NCBI Taxonomy" id="182803"/>
    <lineage>
        <taxon>Eukaryota</taxon>
        <taxon>Metazoa</taxon>
        <taxon>Ecdysozoa</taxon>
        <taxon>Arthropoda</taxon>
        <taxon>Chelicerata</taxon>
        <taxon>Arachnida</taxon>
        <taxon>Araneae</taxon>
        <taxon>Araneomorphae</taxon>
        <taxon>Entelegynae</taxon>
        <taxon>Araneoidea</taxon>
        <taxon>Araneidae</taxon>
        <taxon>Araneus</taxon>
    </lineage>
</organism>
<dbReference type="PANTHER" id="PTHR24300">
    <property type="entry name" value="CYTOCHROME P450 508A4-RELATED"/>
    <property type="match status" value="1"/>
</dbReference>
<dbReference type="Pfam" id="PF00067">
    <property type="entry name" value="p450"/>
    <property type="match status" value="1"/>
</dbReference>
<dbReference type="InterPro" id="IPR001128">
    <property type="entry name" value="Cyt_P450"/>
</dbReference>
<keyword evidence="6" id="KW-1185">Reference proteome</keyword>
<dbReference type="Gene3D" id="1.10.630.10">
    <property type="entry name" value="Cytochrome P450"/>
    <property type="match status" value="1"/>
</dbReference>
<dbReference type="GO" id="GO:0016712">
    <property type="term" value="F:oxidoreductase activity, acting on paired donors, with incorporation or reduction of molecular oxygen, reduced flavin or flavoprotein as one donor, and incorporation of one atom of oxygen"/>
    <property type="evidence" value="ECO:0007669"/>
    <property type="project" value="TreeGrafter"/>
</dbReference>
<dbReference type="OrthoDB" id="6419025at2759"/>
<keyword evidence="4" id="KW-0503">Monooxygenase</keyword>
<evidence type="ECO:0000256" key="2">
    <source>
        <dbReference type="ARBA" id="ARBA00022723"/>
    </source>
</evidence>
<dbReference type="Proteomes" id="UP000499080">
    <property type="component" value="Unassembled WGS sequence"/>
</dbReference>
<dbReference type="GO" id="GO:0020037">
    <property type="term" value="F:heme binding"/>
    <property type="evidence" value="ECO:0007669"/>
    <property type="project" value="InterPro"/>
</dbReference>
<dbReference type="SUPFAM" id="SSF48264">
    <property type="entry name" value="Cytochrome P450"/>
    <property type="match status" value="1"/>
</dbReference>
<dbReference type="EMBL" id="BGPR01033168">
    <property type="protein sequence ID" value="GBO07011.1"/>
    <property type="molecule type" value="Genomic_DNA"/>
</dbReference>
<evidence type="ECO:0000256" key="4">
    <source>
        <dbReference type="ARBA" id="ARBA00023033"/>
    </source>
</evidence>
<evidence type="ECO:0000313" key="6">
    <source>
        <dbReference type="Proteomes" id="UP000499080"/>
    </source>
</evidence>
<dbReference type="GO" id="GO:0006805">
    <property type="term" value="P:xenobiotic metabolic process"/>
    <property type="evidence" value="ECO:0007669"/>
    <property type="project" value="TreeGrafter"/>
</dbReference>
<evidence type="ECO:0000256" key="1">
    <source>
        <dbReference type="ARBA" id="ARBA00010617"/>
    </source>
</evidence>
<dbReference type="GO" id="GO:0005737">
    <property type="term" value="C:cytoplasm"/>
    <property type="evidence" value="ECO:0007669"/>
    <property type="project" value="TreeGrafter"/>
</dbReference>
<keyword evidence="4" id="KW-0560">Oxidoreductase</keyword>
<comment type="caution">
    <text evidence="5">The sequence shown here is derived from an EMBL/GenBank/DDBJ whole genome shotgun (WGS) entry which is preliminary data.</text>
</comment>
<reference evidence="5 6" key="1">
    <citation type="journal article" date="2019" name="Sci. Rep.">
        <title>Orb-weaving spider Araneus ventricosus genome elucidates the spidroin gene catalogue.</title>
        <authorList>
            <person name="Kono N."/>
            <person name="Nakamura H."/>
            <person name="Ohtoshi R."/>
            <person name="Moran D.A.P."/>
            <person name="Shinohara A."/>
            <person name="Yoshida Y."/>
            <person name="Fujiwara M."/>
            <person name="Mori M."/>
            <person name="Tomita M."/>
            <person name="Arakawa K."/>
        </authorList>
    </citation>
    <scope>NUCLEOTIDE SEQUENCE [LARGE SCALE GENOMIC DNA]</scope>
</reference>
<accession>A0A4Y2U4L7</accession>
<gene>
    <name evidence="5" type="ORF">AVEN_247665_1</name>
</gene>
<keyword evidence="2" id="KW-0479">Metal-binding</keyword>
<dbReference type="InterPro" id="IPR036396">
    <property type="entry name" value="Cyt_P450_sf"/>
</dbReference>